<keyword evidence="6" id="KW-1185">Reference proteome</keyword>
<name>A0ABT6SAN0_9ACTN</name>
<feature type="chain" id="PRO_5045644018" evidence="4">
    <location>
        <begin position="24"/>
        <end position="450"/>
    </location>
</feature>
<comment type="similarity">
    <text evidence="1">Belongs to the bacterial solute-binding protein 1 family.</text>
</comment>
<evidence type="ECO:0000313" key="5">
    <source>
        <dbReference type="EMBL" id="MDI3405250.1"/>
    </source>
</evidence>
<dbReference type="PROSITE" id="PS51318">
    <property type="entry name" value="TAT"/>
    <property type="match status" value="1"/>
</dbReference>
<sequence>MSRRTLLAAGGAGAAGAAAAALAGCGPAGPAGTAARTGPDLAAAAVVPKRPTTVRWWAARVARKDGGDLRPLLIREFNKKYPHITVRMIGAPAQTDTARAALATQIASGSPSPDVFMGDSVWPAQFAYNEMALPLRSLVGEDYWGRYPGPHVDALSYEDEVYAFPLYQDQPYLFYRKDLLRKHGLPVPRHWEELADSAAEVQRAGDADYGFVWQGSVYEGLTCNVTELVADAGGSILTEDGAGVTFDGPAGERALTYLRDLVARGITPGSVTTFIEQDSLDAFTSGRSIFLRNWSYAWGVANNPDSSAVAGKIGCVVRPGFEGEEGGWGCLGGWCNFVNPHSRNLGAAVAFARFLSDEEGQMVLAREAAVLPPLDEALGSRFVRGSDNPAFSEAHRVRLVARPVHSPHYPAVSKAVYTRANQVISGGSSVRTALASARRDLQAALKGEAL</sequence>
<dbReference type="Proteomes" id="UP001223978">
    <property type="component" value="Unassembled WGS sequence"/>
</dbReference>
<evidence type="ECO:0000256" key="3">
    <source>
        <dbReference type="ARBA" id="ARBA00022729"/>
    </source>
</evidence>
<keyword evidence="2" id="KW-0813">Transport</keyword>
<evidence type="ECO:0000313" key="6">
    <source>
        <dbReference type="Proteomes" id="UP001223978"/>
    </source>
</evidence>
<dbReference type="Gene3D" id="3.40.190.10">
    <property type="entry name" value="Periplasmic binding protein-like II"/>
    <property type="match status" value="2"/>
</dbReference>
<dbReference type="RefSeq" id="WP_282543189.1">
    <property type="nucleotide sequence ID" value="NZ_JASCIQ010000014.1"/>
</dbReference>
<evidence type="ECO:0000256" key="1">
    <source>
        <dbReference type="ARBA" id="ARBA00008520"/>
    </source>
</evidence>
<dbReference type="InterPro" id="IPR006311">
    <property type="entry name" value="TAT_signal"/>
</dbReference>
<dbReference type="InterPro" id="IPR006059">
    <property type="entry name" value="SBP"/>
</dbReference>
<organism evidence="5 6">
    <name type="scientific">Streptomyces cavernicola</name>
    <dbReference type="NCBI Taxonomy" id="3043613"/>
    <lineage>
        <taxon>Bacteria</taxon>
        <taxon>Bacillati</taxon>
        <taxon>Actinomycetota</taxon>
        <taxon>Actinomycetes</taxon>
        <taxon>Kitasatosporales</taxon>
        <taxon>Streptomycetaceae</taxon>
        <taxon>Streptomyces</taxon>
    </lineage>
</organism>
<accession>A0ABT6SAN0</accession>
<keyword evidence="3 4" id="KW-0732">Signal</keyword>
<feature type="signal peptide" evidence="4">
    <location>
        <begin position="1"/>
        <end position="23"/>
    </location>
</feature>
<evidence type="ECO:0000256" key="4">
    <source>
        <dbReference type="SAM" id="SignalP"/>
    </source>
</evidence>
<protein>
    <submittedName>
        <fullName evidence="5">Extracellular solute-binding protein</fullName>
    </submittedName>
</protein>
<dbReference type="SUPFAM" id="SSF53850">
    <property type="entry name" value="Periplasmic binding protein-like II"/>
    <property type="match status" value="1"/>
</dbReference>
<dbReference type="PANTHER" id="PTHR43649">
    <property type="entry name" value="ARABINOSE-BINDING PROTEIN-RELATED"/>
    <property type="match status" value="1"/>
</dbReference>
<dbReference type="Pfam" id="PF01547">
    <property type="entry name" value="SBP_bac_1"/>
    <property type="match status" value="1"/>
</dbReference>
<proteinExistence type="inferred from homology"/>
<dbReference type="InterPro" id="IPR050490">
    <property type="entry name" value="Bact_solute-bd_prot1"/>
</dbReference>
<comment type="caution">
    <text evidence="5">The sequence shown here is derived from an EMBL/GenBank/DDBJ whole genome shotgun (WGS) entry which is preliminary data.</text>
</comment>
<reference evidence="5 6" key="1">
    <citation type="submission" date="2023-05" db="EMBL/GenBank/DDBJ databases">
        <title>Draft genome sequence of Streptomyces sp. B-S-A6 isolated from a cave soil in Thailand.</title>
        <authorList>
            <person name="Chamroensaksri N."/>
            <person name="Muangham S."/>
        </authorList>
    </citation>
    <scope>NUCLEOTIDE SEQUENCE [LARGE SCALE GENOMIC DNA]</scope>
    <source>
        <strain evidence="5 6">B-S-A6</strain>
    </source>
</reference>
<dbReference type="EMBL" id="JASCIQ010000014">
    <property type="protein sequence ID" value="MDI3405250.1"/>
    <property type="molecule type" value="Genomic_DNA"/>
</dbReference>
<dbReference type="PANTHER" id="PTHR43649:SF34">
    <property type="entry name" value="ABC TRANSPORTER PERIPLASMIC-BINDING PROTEIN YCJN-RELATED"/>
    <property type="match status" value="1"/>
</dbReference>
<dbReference type="PROSITE" id="PS51257">
    <property type="entry name" value="PROKAR_LIPOPROTEIN"/>
    <property type="match status" value="1"/>
</dbReference>
<evidence type="ECO:0000256" key="2">
    <source>
        <dbReference type="ARBA" id="ARBA00022448"/>
    </source>
</evidence>
<gene>
    <name evidence="5" type="ORF">QIS96_15655</name>
</gene>